<evidence type="ECO:0000313" key="2">
    <source>
        <dbReference type="EMBL" id="JAW15656.1"/>
    </source>
</evidence>
<organism evidence="2">
    <name type="scientific">Panstrongylus lignarius</name>
    <dbReference type="NCBI Taxonomy" id="156445"/>
    <lineage>
        <taxon>Eukaryota</taxon>
        <taxon>Metazoa</taxon>
        <taxon>Ecdysozoa</taxon>
        <taxon>Arthropoda</taxon>
        <taxon>Hexapoda</taxon>
        <taxon>Insecta</taxon>
        <taxon>Pterygota</taxon>
        <taxon>Neoptera</taxon>
        <taxon>Paraneoptera</taxon>
        <taxon>Hemiptera</taxon>
        <taxon>Heteroptera</taxon>
        <taxon>Panheteroptera</taxon>
        <taxon>Cimicomorpha</taxon>
        <taxon>Reduviidae</taxon>
        <taxon>Triatominae</taxon>
        <taxon>Panstrongylus</taxon>
    </lineage>
</organism>
<protein>
    <submittedName>
        <fullName evidence="2">Uncharacterized protein</fullName>
    </submittedName>
</protein>
<sequence length="78" mass="8176">MAPADLRLATASASFLATRCSGIILPALWLIPDTARHSLTVSGTPNSGLLISQYFGSGLFLTMSSTSLAWFIASSKQS</sequence>
<evidence type="ECO:0000256" key="1">
    <source>
        <dbReference type="SAM" id="Phobius"/>
    </source>
</evidence>
<dbReference type="AlphaFoldDB" id="A0A224XSZ6"/>
<keyword evidence="1" id="KW-0812">Transmembrane</keyword>
<keyword evidence="1" id="KW-1133">Transmembrane helix</keyword>
<feature type="transmembrane region" description="Helical" evidence="1">
    <location>
        <begin position="51"/>
        <end position="73"/>
    </location>
</feature>
<reference evidence="2" key="1">
    <citation type="journal article" date="2018" name="PLoS Negl. Trop. Dis.">
        <title>An insight into the salivary gland and fat body transcriptome of Panstrongylus lignarius (Hemiptera: Heteroptera), the main vector of Chagas disease in Peru.</title>
        <authorList>
            <person name="Nevoa J.C."/>
            <person name="Mendes M.T."/>
            <person name="da Silva M.V."/>
            <person name="Soares S.C."/>
            <person name="Oliveira C.J.F."/>
            <person name="Ribeiro J.M.C."/>
        </authorList>
    </citation>
    <scope>NUCLEOTIDE SEQUENCE</scope>
</reference>
<proteinExistence type="predicted"/>
<accession>A0A224XSZ6</accession>
<name>A0A224XSZ6_9HEMI</name>
<feature type="transmembrane region" description="Helical" evidence="1">
    <location>
        <begin position="12"/>
        <end position="31"/>
    </location>
</feature>
<keyword evidence="1" id="KW-0472">Membrane</keyword>
<dbReference type="EMBL" id="GFTR01000770">
    <property type="protein sequence ID" value="JAW15656.1"/>
    <property type="molecule type" value="Transcribed_RNA"/>
</dbReference>